<keyword evidence="4" id="KW-1185">Reference proteome</keyword>
<dbReference type="RefSeq" id="WP_220207475.1">
    <property type="nucleotide sequence ID" value="NZ_BNJK01000001.1"/>
</dbReference>
<feature type="domain" description="Glycosyl-hydrolase family 116 catalytic region" evidence="1">
    <location>
        <begin position="508"/>
        <end position="778"/>
    </location>
</feature>
<evidence type="ECO:0000259" key="1">
    <source>
        <dbReference type="Pfam" id="PF04685"/>
    </source>
</evidence>
<accession>A0A8J3IVD0</accession>
<evidence type="ECO:0008006" key="5">
    <source>
        <dbReference type="Google" id="ProtNLM"/>
    </source>
</evidence>
<dbReference type="PANTHER" id="PTHR12654">
    <property type="entry name" value="BILE ACID BETA-GLUCOSIDASE-RELATED"/>
    <property type="match status" value="1"/>
</dbReference>
<feature type="domain" description="Glycosyl-hydrolase family 116 N-terminal" evidence="2">
    <location>
        <begin position="29"/>
        <end position="375"/>
    </location>
</feature>
<organism evidence="3 4">
    <name type="scientific">Reticulibacter mediterranei</name>
    <dbReference type="NCBI Taxonomy" id="2778369"/>
    <lineage>
        <taxon>Bacteria</taxon>
        <taxon>Bacillati</taxon>
        <taxon>Chloroflexota</taxon>
        <taxon>Ktedonobacteria</taxon>
        <taxon>Ktedonobacterales</taxon>
        <taxon>Reticulibacteraceae</taxon>
        <taxon>Reticulibacter</taxon>
    </lineage>
</organism>
<dbReference type="Pfam" id="PF04685">
    <property type="entry name" value="DUF608"/>
    <property type="match status" value="1"/>
</dbReference>
<comment type="caution">
    <text evidence="3">The sequence shown here is derived from an EMBL/GenBank/DDBJ whole genome shotgun (WGS) entry which is preliminary data.</text>
</comment>
<evidence type="ECO:0000313" key="4">
    <source>
        <dbReference type="Proteomes" id="UP000597444"/>
    </source>
</evidence>
<dbReference type="Proteomes" id="UP000597444">
    <property type="component" value="Unassembled WGS sequence"/>
</dbReference>
<protein>
    <recommendedName>
        <fullName evidence="5">Glucosylceramidase</fullName>
    </recommendedName>
</protein>
<reference evidence="3" key="1">
    <citation type="submission" date="2020-10" db="EMBL/GenBank/DDBJ databases">
        <title>Taxonomic study of unclassified bacteria belonging to the class Ktedonobacteria.</title>
        <authorList>
            <person name="Yabe S."/>
            <person name="Wang C.M."/>
            <person name="Zheng Y."/>
            <person name="Sakai Y."/>
            <person name="Cavaletti L."/>
            <person name="Monciardini P."/>
            <person name="Donadio S."/>
        </authorList>
    </citation>
    <scope>NUCLEOTIDE SEQUENCE</scope>
    <source>
        <strain evidence="3">ID150040</strain>
    </source>
</reference>
<dbReference type="GO" id="GO:0008422">
    <property type="term" value="F:beta-glucosidase activity"/>
    <property type="evidence" value="ECO:0007669"/>
    <property type="project" value="TreeGrafter"/>
</dbReference>
<evidence type="ECO:0000259" key="2">
    <source>
        <dbReference type="Pfam" id="PF12215"/>
    </source>
</evidence>
<dbReference type="InterPro" id="IPR012341">
    <property type="entry name" value="6hp_glycosidase-like_sf"/>
</dbReference>
<dbReference type="InterPro" id="IPR008928">
    <property type="entry name" value="6-hairpin_glycosidase_sf"/>
</dbReference>
<dbReference type="PANTHER" id="PTHR12654:SF4">
    <property type="entry name" value="PB1 DOMAIN-CONTAINING PROTEIN"/>
    <property type="match status" value="1"/>
</dbReference>
<dbReference type="Pfam" id="PF12215">
    <property type="entry name" value="Glyco_hydr_116N"/>
    <property type="match status" value="1"/>
</dbReference>
<dbReference type="Gene3D" id="1.50.10.10">
    <property type="match status" value="1"/>
</dbReference>
<dbReference type="InterPro" id="IPR006775">
    <property type="entry name" value="GH116_catalytic"/>
</dbReference>
<dbReference type="AlphaFoldDB" id="A0A8J3IVD0"/>
<dbReference type="EMBL" id="BNJK01000001">
    <property type="protein sequence ID" value="GHO96886.1"/>
    <property type="molecule type" value="Genomic_DNA"/>
</dbReference>
<name>A0A8J3IVD0_9CHLR</name>
<gene>
    <name evidence="3" type="ORF">KSF_069340</name>
</gene>
<evidence type="ECO:0000313" key="3">
    <source>
        <dbReference type="EMBL" id="GHO96886.1"/>
    </source>
</evidence>
<proteinExistence type="predicted"/>
<dbReference type="InterPro" id="IPR052566">
    <property type="entry name" value="Non-lysos_glucosylceramidase"/>
</dbReference>
<dbReference type="GO" id="GO:0005975">
    <property type="term" value="P:carbohydrate metabolic process"/>
    <property type="evidence" value="ECO:0007669"/>
    <property type="project" value="InterPro"/>
</dbReference>
<dbReference type="InterPro" id="IPR024462">
    <property type="entry name" value="GH116_N"/>
</dbReference>
<dbReference type="SUPFAM" id="SSF48208">
    <property type="entry name" value="Six-hairpin glycosidases"/>
    <property type="match status" value="1"/>
</dbReference>
<sequence>MTELVSRSPRIDEHTLGYTYQGEAIRHVAMPHGGLGAGQIALGGDGALRQWQIVNQINHLGFVPDSFFAIRTSCTEPPLNVIRLLQSREAQQLPVEETPLVNDNAIAEDQRALHRVFTGVERTTFTGAYPFSHIAYQDAELPLDVTLDAHTPFVPLDAENSALPAIIFTFTVHNPWQHKVHGCLAATQQNLVGWDGVTSISGNRCPLYGGNTNRIFKRAGYTSLVMENASLPDDHPGAGQVVLTSLTPTTRTQERWTTFEQFLHILNSLSLDRQGIEGACVLARPNKNIIATGPSAQGETWNGGLIVPFRLAPGATTTITFILSWYFPNRYVNFDQFGPPRPYGKSRFWLGNAYAARFHDAQEVTEYVIQHHKNLEETARQWVRGIYQSTLPDWFAEMLATQATFMRSPTCFWSADGKFFGFEGSLGLSTAMWNGTVGGSCPLNCTHVWNYEMALSRLFPRLEQSMRETDFEHVQAPEGYIPHRTIVPLYLPQFWNVPIGGPTNPALDGMLGTILKTYREVRQGAGRDWLDRLWPRVKRLMNYIIEQWDDNNDGVLEGEQPNTYDIEFYGPNMYIGALWLAALRAAEEMAKLQGEQDFAQSLHERFELGSTNYDEQLWNGEYYIQIIDHSMPLENQFGEGCLADQLFGQWWAHLLDLGYILPEAHVKTTLRSIVRNNLRHGFRNFEHGYRVFADQDDSGLIVCTWPRGGRPEIPVRYCDEVWTGMEYQVGAHCLMEGLVEEGMSIIEALRKRYDGTRRNPYNEIECGDHYARAMAGWSVLEALSGFRYNALEDHLSFAPVANQSEFQVPFITGSGWGTFAQSQDDSHITLTCSYGDVRIQQLSLQGISDDATVTLDGNALAANASKQQDTLTLAFTEPVILRAGSTLTIVSTK</sequence>